<dbReference type="WBParaSite" id="HCON_00191370-00002">
    <property type="protein sequence ID" value="HCON_00191370-00002"/>
    <property type="gene ID" value="HCON_00191370"/>
</dbReference>
<accession>A0A7I4Z5G4</accession>
<proteinExistence type="predicted"/>
<keyword evidence="2" id="KW-1185">Reference proteome</keyword>
<reference evidence="3" key="1">
    <citation type="submission" date="2020-12" db="UniProtKB">
        <authorList>
            <consortium name="WormBaseParasite"/>
        </authorList>
    </citation>
    <scope>IDENTIFICATION</scope>
    <source>
        <strain evidence="3">MHco3</strain>
    </source>
</reference>
<feature type="compositionally biased region" description="Gly residues" evidence="1">
    <location>
        <begin position="135"/>
        <end position="163"/>
    </location>
</feature>
<name>A0A7I4Z5G4_HAECO</name>
<dbReference type="Proteomes" id="UP000025227">
    <property type="component" value="Unplaced"/>
</dbReference>
<feature type="compositionally biased region" description="Gly residues" evidence="1">
    <location>
        <begin position="65"/>
        <end position="89"/>
    </location>
</feature>
<evidence type="ECO:0000256" key="1">
    <source>
        <dbReference type="SAM" id="MobiDB-lite"/>
    </source>
</evidence>
<dbReference type="OMA" id="YTASMKA"/>
<protein>
    <submittedName>
        <fullName evidence="3">Spicule matrix protein</fullName>
    </submittedName>
</protein>
<dbReference type="AlphaFoldDB" id="A0A7I4Z5G4"/>
<feature type="compositionally biased region" description="Gly residues" evidence="1">
    <location>
        <begin position="95"/>
        <end position="105"/>
    </location>
</feature>
<evidence type="ECO:0000313" key="3">
    <source>
        <dbReference type="WBParaSite" id="HCON_00191370-00002"/>
    </source>
</evidence>
<organism evidence="2 3">
    <name type="scientific">Haemonchus contortus</name>
    <name type="common">Barber pole worm</name>
    <dbReference type="NCBI Taxonomy" id="6289"/>
    <lineage>
        <taxon>Eukaryota</taxon>
        <taxon>Metazoa</taxon>
        <taxon>Ecdysozoa</taxon>
        <taxon>Nematoda</taxon>
        <taxon>Chromadorea</taxon>
        <taxon>Rhabditida</taxon>
        <taxon>Rhabditina</taxon>
        <taxon>Rhabditomorpha</taxon>
        <taxon>Strongyloidea</taxon>
        <taxon>Trichostrongylidae</taxon>
        <taxon>Haemonchus</taxon>
    </lineage>
</organism>
<sequence>MTIKGPSQGLQKQSKAQRTSIVSLSTSYTASMKATVPLVFAVLIALSSCQGQEIPLGPGPVVEGNQGGGPQGGFGGNQGGFPGQQGGFGPERFGGNQGGFPGQQQGGFAPQGFGGNQGGFPGQQPGGFGPESFGGNQGGFPGQPGRFGGNQGGFPGQQQGGFGPQSFGGNQGTFPGQGGFQGFPRRRRELQETGYGHDTLKRLLR</sequence>
<feature type="region of interest" description="Disordered" evidence="1">
    <location>
        <begin position="59"/>
        <end position="205"/>
    </location>
</feature>
<feature type="compositionally biased region" description="Gly residues" evidence="1">
    <location>
        <begin position="169"/>
        <end position="181"/>
    </location>
</feature>
<evidence type="ECO:0000313" key="2">
    <source>
        <dbReference type="Proteomes" id="UP000025227"/>
    </source>
</evidence>
<feature type="compositionally biased region" description="Gly residues" evidence="1">
    <location>
        <begin position="112"/>
        <end position="129"/>
    </location>
</feature>